<evidence type="ECO:0000313" key="3">
    <source>
        <dbReference type="Proteomes" id="UP000182826"/>
    </source>
</evidence>
<accession>A0A1J7BNR7</accession>
<proteinExistence type="predicted"/>
<comment type="caution">
    <text evidence="2">The sequence shown here is derived from an EMBL/GenBank/DDBJ whole genome shotgun (WGS) entry which is preliminary data.</text>
</comment>
<name>A0A1J7BNR7_FLAJO</name>
<sequence>MKRALKRKGLFFLFDKYWVNVRDRWAQKMNALTQGLSRGTLICLLVLFILSAAGYFIWNIYASFAHHAEAGKRAGTQTINLK</sequence>
<keyword evidence="1" id="KW-0472">Membrane</keyword>
<keyword evidence="1" id="KW-1133">Transmembrane helix</keyword>
<dbReference type="Proteomes" id="UP000182826">
    <property type="component" value="Unassembled WGS sequence"/>
</dbReference>
<evidence type="ECO:0000313" key="2">
    <source>
        <dbReference type="EMBL" id="OIV40331.1"/>
    </source>
</evidence>
<dbReference type="OrthoDB" id="1370190at2"/>
<gene>
    <name evidence="2" type="ORF">BKM63_20555</name>
</gene>
<dbReference type="RefSeq" id="WP_071638454.1">
    <property type="nucleotide sequence ID" value="NZ_MLFK01000010.1"/>
</dbReference>
<dbReference type="EMBL" id="MLFK01000010">
    <property type="protein sequence ID" value="OIV40331.1"/>
    <property type="molecule type" value="Genomic_DNA"/>
</dbReference>
<organism evidence="2 3">
    <name type="scientific">Flavobacterium johnsoniae</name>
    <name type="common">Cytophaga johnsonae</name>
    <dbReference type="NCBI Taxonomy" id="986"/>
    <lineage>
        <taxon>Bacteria</taxon>
        <taxon>Pseudomonadati</taxon>
        <taxon>Bacteroidota</taxon>
        <taxon>Flavobacteriia</taxon>
        <taxon>Flavobacteriales</taxon>
        <taxon>Flavobacteriaceae</taxon>
        <taxon>Flavobacterium</taxon>
    </lineage>
</organism>
<evidence type="ECO:0000256" key="1">
    <source>
        <dbReference type="SAM" id="Phobius"/>
    </source>
</evidence>
<keyword evidence="1" id="KW-0812">Transmembrane</keyword>
<keyword evidence="3" id="KW-1185">Reference proteome</keyword>
<dbReference type="AlphaFoldDB" id="A0A1J7BNR7"/>
<reference evidence="2 3" key="1">
    <citation type="submission" date="2016-10" db="EMBL/GenBank/DDBJ databases">
        <title>Draft Genome Sequence of Rhizobacteria Flavobacterium johnsoniae CI04.</title>
        <authorList>
            <person name="Bravo J.I."/>
            <person name="Lozano G.L."/>
            <person name="Handelsman J."/>
        </authorList>
    </citation>
    <scope>NUCLEOTIDE SEQUENCE [LARGE SCALE GENOMIC DNA]</scope>
    <source>
        <strain evidence="2 3">CI04</strain>
    </source>
</reference>
<feature type="transmembrane region" description="Helical" evidence="1">
    <location>
        <begin position="39"/>
        <end position="58"/>
    </location>
</feature>
<protein>
    <submittedName>
        <fullName evidence="2">Uncharacterized protein</fullName>
    </submittedName>
</protein>